<evidence type="ECO:0000256" key="1">
    <source>
        <dbReference type="ARBA" id="ARBA00008007"/>
    </source>
</evidence>
<dbReference type="EMBL" id="VSSQ01001870">
    <property type="protein sequence ID" value="MPM11723.1"/>
    <property type="molecule type" value="Genomic_DNA"/>
</dbReference>
<dbReference type="Pfam" id="PF18912">
    <property type="entry name" value="DZR_2"/>
    <property type="match status" value="1"/>
</dbReference>
<dbReference type="InterPro" id="IPR051910">
    <property type="entry name" value="ComF/GntX_DNA_util-trans"/>
</dbReference>
<name>A0A644XC04_9ZZZZ</name>
<sequence>MSGFFGALLDLLFPPRCIFCRKLLQSGEQGYCARCGETLPRTRGKEAEQTGEFFSLCVSPLWYQDKVRDSFHRFKFSGRTGYAKVYGHFMAECVRGHLAGRYDLITWVPLSGRSLKKRGYDQAMLLAMTAALELEDVAVETLVKVRSTNTQSRLTEDSARKANVLGAYRVTDAELVSGHRILLIDDIVTTGSTISECARMLLTAGAEEVLCATLARARK</sequence>
<proteinExistence type="inferred from homology"/>
<gene>
    <name evidence="4" type="ORF">SDC9_58073</name>
</gene>
<dbReference type="AlphaFoldDB" id="A0A644XC04"/>
<dbReference type="PANTHER" id="PTHR47505">
    <property type="entry name" value="DNA UTILIZATION PROTEIN YHGH"/>
    <property type="match status" value="1"/>
</dbReference>
<dbReference type="PANTHER" id="PTHR47505:SF1">
    <property type="entry name" value="DNA UTILIZATION PROTEIN YHGH"/>
    <property type="match status" value="1"/>
</dbReference>
<dbReference type="InterPro" id="IPR029057">
    <property type="entry name" value="PRTase-like"/>
</dbReference>
<dbReference type="CDD" id="cd06223">
    <property type="entry name" value="PRTases_typeI"/>
    <property type="match status" value="1"/>
</dbReference>
<evidence type="ECO:0000259" key="3">
    <source>
        <dbReference type="Pfam" id="PF18912"/>
    </source>
</evidence>
<protein>
    <recommendedName>
        <fullName evidence="5">Phosphoribosyltransferase domain-containing protein</fullName>
    </recommendedName>
</protein>
<organism evidence="4">
    <name type="scientific">bioreactor metagenome</name>
    <dbReference type="NCBI Taxonomy" id="1076179"/>
    <lineage>
        <taxon>unclassified sequences</taxon>
        <taxon>metagenomes</taxon>
        <taxon>ecological metagenomes</taxon>
    </lineage>
</organism>
<dbReference type="SUPFAM" id="SSF53271">
    <property type="entry name" value="PRTase-like"/>
    <property type="match status" value="1"/>
</dbReference>
<reference evidence="4" key="1">
    <citation type="submission" date="2019-08" db="EMBL/GenBank/DDBJ databases">
        <authorList>
            <person name="Kucharzyk K."/>
            <person name="Murdoch R.W."/>
            <person name="Higgins S."/>
            <person name="Loffler F."/>
        </authorList>
    </citation>
    <scope>NUCLEOTIDE SEQUENCE</scope>
</reference>
<dbReference type="Pfam" id="PF00156">
    <property type="entry name" value="Pribosyltran"/>
    <property type="match status" value="1"/>
</dbReference>
<dbReference type="InterPro" id="IPR000836">
    <property type="entry name" value="PRTase_dom"/>
</dbReference>
<comment type="caution">
    <text evidence="4">The sequence shown here is derived from an EMBL/GenBank/DDBJ whole genome shotgun (WGS) entry which is preliminary data.</text>
</comment>
<evidence type="ECO:0000259" key="2">
    <source>
        <dbReference type="Pfam" id="PF00156"/>
    </source>
</evidence>
<dbReference type="Gene3D" id="3.40.50.2020">
    <property type="match status" value="1"/>
</dbReference>
<evidence type="ECO:0000313" key="4">
    <source>
        <dbReference type="EMBL" id="MPM11723.1"/>
    </source>
</evidence>
<feature type="domain" description="Phosphoribosyltransferase" evidence="2">
    <location>
        <begin position="124"/>
        <end position="217"/>
    </location>
</feature>
<feature type="domain" description="Double zinc ribbon" evidence="3">
    <location>
        <begin position="8"/>
        <end position="40"/>
    </location>
</feature>
<dbReference type="InterPro" id="IPR044005">
    <property type="entry name" value="DZR_2"/>
</dbReference>
<comment type="similarity">
    <text evidence="1">Belongs to the ComF/GntX family.</text>
</comment>
<evidence type="ECO:0008006" key="5">
    <source>
        <dbReference type="Google" id="ProtNLM"/>
    </source>
</evidence>
<accession>A0A644XC04</accession>